<dbReference type="AlphaFoldDB" id="A0A9K3IEF3"/>
<gene>
    <name evidence="2" type="ORF">HanXRQr2_Chr08g0334921</name>
</gene>
<dbReference type="EMBL" id="MNCJ02000323">
    <property type="protein sequence ID" value="KAF5795025.1"/>
    <property type="molecule type" value="Genomic_DNA"/>
</dbReference>
<evidence type="ECO:0000313" key="3">
    <source>
        <dbReference type="Proteomes" id="UP000215914"/>
    </source>
</evidence>
<comment type="caution">
    <text evidence="2">The sequence shown here is derived from an EMBL/GenBank/DDBJ whole genome shotgun (WGS) entry which is preliminary data.</text>
</comment>
<keyword evidence="1" id="KW-0812">Transmembrane</keyword>
<reference evidence="2" key="2">
    <citation type="submission" date="2020-06" db="EMBL/GenBank/DDBJ databases">
        <title>Helianthus annuus Genome sequencing and assembly Release 2.</title>
        <authorList>
            <person name="Gouzy J."/>
            <person name="Langlade N."/>
            <person name="Munos S."/>
        </authorList>
    </citation>
    <scope>NUCLEOTIDE SEQUENCE</scope>
    <source>
        <tissue evidence="2">Leaves</tissue>
    </source>
</reference>
<proteinExistence type="predicted"/>
<name>A0A9K3IEF3_HELAN</name>
<sequence length="60" mass="6859">MCIPPPPPPPPRLFLFGGYLITGAVYRFFILAFVNSFTSLVRRFRGPSQNYRSSYSPVDF</sequence>
<evidence type="ECO:0000256" key="1">
    <source>
        <dbReference type="SAM" id="Phobius"/>
    </source>
</evidence>
<keyword evidence="3" id="KW-1185">Reference proteome</keyword>
<accession>A0A9K3IEF3</accession>
<reference evidence="2" key="1">
    <citation type="journal article" date="2017" name="Nature">
        <title>The sunflower genome provides insights into oil metabolism, flowering and Asterid evolution.</title>
        <authorList>
            <person name="Badouin H."/>
            <person name="Gouzy J."/>
            <person name="Grassa C.J."/>
            <person name="Murat F."/>
            <person name="Staton S.E."/>
            <person name="Cottret L."/>
            <person name="Lelandais-Briere C."/>
            <person name="Owens G.L."/>
            <person name="Carrere S."/>
            <person name="Mayjonade B."/>
            <person name="Legrand L."/>
            <person name="Gill N."/>
            <person name="Kane N.C."/>
            <person name="Bowers J.E."/>
            <person name="Hubner S."/>
            <person name="Bellec A."/>
            <person name="Berard A."/>
            <person name="Berges H."/>
            <person name="Blanchet N."/>
            <person name="Boniface M.C."/>
            <person name="Brunel D."/>
            <person name="Catrice O."/>
            <person name="Chaidir N."/>
            <person name="Claudel C."/>
            <person name="Donnadieu C."/>
            <person name="Faraut T."/>
            <person name="Fievet G."/>
            <person name="Helmstetter N."/>
            <person name="King M."/>
            <person name="Knapp S.J."/>
            <person name="Lai Z."/>
            <person name="Le Paslier M.C."/>
            <person name="Lippi Y."/>
            <person name="Lorenzon L."/>
            <person name="Mandel J.R."/>
            <person name="Marage G."/>
            <person name="Marchand G."/>
            <person name="Marquand E."/>
            <person name="Bret-Mestries E."/>
            <person name="Morien E."/>
            <person name="Nambeesan S."/>
            <person name="Nguyen T."/>
            <person name="Pegot-Espagnet P."/>
            <person name="Pouilly N."/>
            <person name="Raftis F."/>
            <person name="Sallet E."/>
            <person name="Schiex T."/>
            <person name="Thomas J."/>
            <person name="Vandecasteele C."/>
            <person name="Vares D."/>
            <person name="Vear F."/>
            <person name="Vautrin S."/>
            <person name="Crespi M."/>
            <person name="Mangin B."/>
            <person name="Burke J.M."/>
            <person name="Salse J."/>
            <person name="Munos S."/>
            <person name="Vincourt P."/>
            <person name="Rieseberg L.H."/>
            <person name="Langlade N.B."/>
        </authorList>
    </citation>
    <scope>NUCLEOTIDE SEQUENCE</scope>
    <source>
        <tissue evidence="2">Leaves</tissue>
    </source>
</reference>
<evidence type="ECO:0000313" key="2">
    <source>
        <dbReference type="EMBL" id="KAF5795025.1"/>
    </source>
</evidence>
<keyword evidence="1" id="KW-0472">Membrane</keyword>
<protein>
    <submittedName>
        <fullName evidence="2">Uncharacterized protein</fullName>
    </submittedName>
</protein>
<dbReference type="Proteomes" id="UP000215914">
    <property type="component" value="Unassembled WGS sequence"/>
</dbReference>
<feature type="transmembrane region" description="Helical" evidence="1">
    <location>
        <begin position="13"/>
        <end position="34"/>
    </location>
</feature>
<keyword evidence="1" id="KW-1133">Transmembrane helix</keyword>
<dbReference type="Gramene" id="mRNA:HanXRQr2_Chr08g0334921">
    <property type="protein sequence ID" value="mRNA:HanXRQr2_Chr08g0334921"/>
    <property type="gene ID" value="HanXRQr2_Chr08g0334921"/>
</dbReference>
<organism evidence="2 3">
    <name type="scientific">Helianthus annuus</name>
    <name type="common">Common sunflower</name>
    <dbReference type="NCBI Taxonomy" id="4232"/>
    <lineage>
        <taxon>Eukaryota</taxon>
        <taxon>Viridiplantae</taxon>
        <taxon>Streptophyta</taxon>
        <taxon>Embryophyta</taxon>
        <taxon>Tracheophyta</taxon>
        <taxon>Spermatophyta</taxon>
        <taxon>Magnoliopsida</taxon>
        <taxon>eudicotyledons</taxon>
        <taxon>Gunneridae</taxon>
        <taxon>Pentapetalae</taxon>
        <taxon>asterids</taxon>
        <taxon>campanulids</taxon>
        <taxon>Asterales</taxon>
        <taxon>Asteraceae</taxon>
        <taxon>Asteroideae</taxon>
        <taxon>Heliantheae alliance</taxon>
        <taxon>Heliantheae</taxon>
        <taxon>Helianthus</taxon>
    </lineage>
</organism>